<evidence type="ECO:0000256" key="7">
    <source>
        <dbReference type="ARBA" id="ARBA00022705"/>
    </source>
</evidence>
<dbReference type="InterPro" id="IPR043128">
    <property type="entry name" value="Rev_trsase/Diguanyl_cyclase"/>
</dbReference>
<keyword evidence="10" id="KW-0460">Magnesium</keyword>
<evidence type="ECO:0000256" key="9">
    <source>
        <dbReference type="ARBA" id="ARBA00022763"/>
    </source>
</evidence>
<protein>
    <submittedName>
        <fullName evidence="15">ImpB/mucB/samB family protein</fullName>
    </submittedName>
</protein>
<dbReference type="Pfam" id="PF21999">
    <property type="entry name" value="IMS_HHH_1"/>
    <property type="match status" value="1"/>
</dbReference>
<dbReference type="InterPro" id="IPR043502">
    <property type="entry name" value="DNA/RNA_pol_sf"/>
</dbReference>
<dbReference type="InterPro" id="IPR053848">
    <property type="entry name" value="IMS_HHH_1"/>
</dbReference>
<dbReference type="PROSITE" id="PS50173">
    <property type="entry name" value="UMUC"/>
    <property type="match status" value="1"/>
</dbReference>
<evidence type="ECO:0000256" key="8">
    <source>
        <dbReference type="ARBA" id="ARBA00022723"/>
    </source>
</evidence>
<keyword evidence="5" id="KW-0808">Transferase</keyword>
<dbReference type="Gene3D" id="3.40.1170.60">
    <property type="match status" value="1"/>
</dbReference>
<evidence type="ECO:0000259" key="14">
    <source>
        <dbReference type="PROSITE" id="PS50173"/>
    </source>
</evidence>
<dbReference type="GO" id="GO:0042276">
    <property type="term" value="P:error-prone translesion synthesis"/>
    <property type="evidence" value="ECO:0007669"/>
    <property type="project" value="TreeGrafter"/>
</dbReference>
<evidence type="ECO:0000256" key="10">
    <source>
        <dbReference type="ARBA" id="ARBA00022842"/>
    </source>
</evidence>
<evidence type="ECO:0000313" key="15">
    <source>
        <dbReference type="EMBL" id="TCP63514.1"/>
    </source>
</evidence>
<keyword evidence="8" id="KW-0479">Metal-binding</keyword>
<dbReference type="RefSeq" id="WP_131919672.1">
    <property type="nucleotide sequence ID" value="NZ_JAOQNU010000017.1"/>
</dbReference>
<evidence type="ECO:0000256" key="11">
    <source>
        <dbReference type="ARBA" id="ARBA00022932"/>
    </source>
</evidence>
<dbReference type="SUPFAM" id="SSF56672">
    <property type="entry name" value="DNA/RNA polymerases"/>
    <property type="match status" value="1"/>
</dbReference>
<comment type="caution">
    <text evidence="15">The sequence shown here is derived from an EMBL/GenBank/DDBJ whole genome shotgun (WGS) entry which is preliminary data.</text>
</comment>
<gene>
    <name evidence="15" type="ORF">EDD73_11857</name>
</gene>
<dbReference type="GO" id="GO:0005829">
    <property type="term" value="C:cytosol"/>
    <property type="evidence" value="ECO:0007669"/>
    <property type="project" value="TreeGrafter"/>
</dbReference>
<dbReference type="PANTHER" id="PTHR11076">
    <property type="entry name" value="DNA REPAIR POLYMERASE UMUC / TRANSFERASE FAMILY MEMBER"/>
    <property type="match status" value="1"/>
</dbReference>
<dbReference type="InterPro" id="IPR050116">
    <property type="entry name" value="DNA_polymerase-Y"/>
</dbReference>
<comment type="subcellular location">
    <subcellularLocation>
        <location evidence="1">Cytoplasm</location>
    </subcellularLocation>
</comment>
<dbReference type="Gene3D" id="3.30.70.270">
    <property type="match status" value="1"/>
</dbReference>
<dbReference type="EMBL" id="SLXT01000018">
    <property type="protein sequence ID" value="TCP63514.1"/>
    <property type="molecule type" value="Genomic_DNA"/>
</dbReference>
<dbReference type="Proteomes" id="UP000294813">
    <property type="component" value="Unassembled WGS sequence"/>
</dbReference>
<comment type="similarity">
    <text evidence="2">Belongs to the DNA polymerase type-Y family.</text>
</comment>
<keyword evidence="11" id="KW-0239">DNA-directed DNA polymerase</keyword>
<evidence type="ECO:0000256" key="6">
    <source>
        <dbReference type="ARBA" id="ARBA00022695"/>
    </source>
</evidence>
<reference evidence="15 16" key="1">
    <citation type="submission" date="2019-03" db="EMBL/GenBank/DDBJ databases">
        <title>Genomic Encyclopedia of Type Strains, Phase IV (KMG-IV): sequencing the most valuable type-strain genomes for metagenomic binning, comparative biology and taxonomic classification.</title>
        <authorList>
            <person name="Goeker M."/>
        </authorList>
    </citation>
    <scope>NUCLEOTIDE SEQUENCE [LARGE SCALE GENOMIC DNA]</scope>
    <source>
        <strain evidence="15 16">DSM 11170</strain>
    </source>
</reference>
<keyword evidence="16" id="KW-1185">Reference proteome</keyword>
<keyword evidence="12" id="KW-0238">DNA-binding</keyword>
<evidence type="ECO:0000256" key="1">
    <source>
        <dbReference type="ARBA" id="ARBA00004496"/>
    </source>
</evidence>
<dbReference type="Gene3D" id="1.10.150.20">
    <property type="entry name" value="5' to 3' exonuclease, C-terminal subdomain"/>
    <property type="match status" value="1"/>
</dbReference>
<feature type="domain" description="UmuC" evidence="14">
    <location>
        <begin position="8"/>
        <end position="193"/>
    </location>
</feature>
<evidence type="ECO:0000256" key="3">
    <source>
        <dbReference type="ARBA" id="ARBA00022457"/>
    </source>
</evidence>
<dbReference type="PANTHER" id="PTHR11076:SF35">
    <property type="entry name" value="DNA REPAIR PROTEIN HOMOLOG YOBH"/>
    <property type="match status" value="1"/>
</dbReference>
<proteinExistence type="inferred from homology"/>
<dbReference type="GO" id="GO:0003677">
    <property type="term" value="F:DNA binding"/>
    <property type="evidence" value="ECO:0007669"/>
    <property type="project" value="UniProtKB-KW"/>
</dbReference>
<keyword evidence="7" id="KW-0235">DNA replication</keyword>
<evidence type="ECO:0000256" key="4">
    <source>
        <dbReference type="ARBA" id="ARBA00022490"/>
    </source>
</evidence>
<keyword evidence="3" id="KW-0515">Mutator protein</keyword>
<dbReference type="AlphaFoldDB" id="A0A4R2RKQ6"/>
<evidence type="ECO:0000313" key="16">
    <source>
        <dbReference type="Proteomes" id="UP000294813"/>
    </source>
</evidence>
<dbReference type="GO" id="GO:0006281">
    <property type="term" value="P:DNA repair"/>
    <property type="evidence" value="ECO:0007669"/>
    <property type="project" value="UniProtKB-KW"/>
</dbReference>
<evidence type="ECO:0000256" key="12">
    <source>
        <dbReference type="ARBA" id="ARBA00023125"/>
    </source>
</evidence>
<evidence type="ECO:0000256" key="2">
    <source>
        <dbReference type="ARBA" id="ARBA00010945"/>
    </source>
</evidence>
<keyword evidence="9" id="KW-0227">DNA damage</keyword>
<keyword evidence="13" id="KW-0234">DNA repair</keyword>
<dbReference type="GO" id="GO:0009432">
    <property type="term" value="P:SOS response"/>
    <property type="evidence" value="ECO:0007669"/>
    <property type="project" value="TreeGrafter"/>
</dbReference>
<dbReference type="InterPro" id="IPR022880">
    <property type="entry name" value="DNApol_IV"/>
</dbReference>
<dbReference type="GO" id="GO:0003887">
    <property type="term" value="F:DNA-directed DNA polymerase activity"/>
    <property type="evidence" value="ECO:0007669"/>
    <property type="project" value="UniProtKB-KW"/>
</dbReference>
<keyword evidence="6" id="KW-0548">Nucleotidyltransferase</keyword>
<accession>A0A4R2RKQ6</accession>
<organism evidence="15 16">
    <name type="scientific">Heliophilum fasciatum</name>
    <dbReference type="NCBI Taxonomy" id="35700"/>
    <lineage>
        <taxon>Bacteria</taxon>
        <taxon>Bacillati</taxon>
        <taxon>Bacillota</taxon>
        <taxon>Clostridia</taxon>
        <taxon>Eubacteriales</taxon>
        <taxon>Heliobacteriaceae</taxon>
        <taxon>Heliophilum</taxon>
    </lineage>
</organism>
<evidence type="ECO:0000256" key="5">
    <source>
        <dbReference type="ARBA" id="ARBA00022679"/>
    </source>
</evidence>
<dbReference type="GO" id="GO:0046872">
    <property type="term" value="F:metal ion binding"/>
    <property type="evidence" value="ECO:0007669"/>
    <property type="project" value="UniProtKB-KW"/>
</dbReference>
<dbReference type="OrthoDB" id="9808813at2"/>
<dbReference type="InterPro" id="IPR001126">
    <property type="entry name" value="UmuC"/>
</dbReference>
<dbReference type="CDD" id="cd03586">
    <property type="entry name" value="PolY_Pol_IV_kappa"/>
    <property type="match status" value="1"/>
</dbReference>
<dbReference type="GO" id="GO:0006260">
    <property type="term" value="P:DNA replication"/>
    <property type="evidence" value="ECO:0007669"/>
    <property type="project" value="UniProtKB-KW"/>
</dbReference>
<keyword evidence="4" id="KW-0963">Cytoplasm</keyword>
<evidence type="ECO:0000256" key="13">
    <source>
        <dbReference type="ARBA" id="ARBA00023204"/>
    </source>
</evidence>
<dbReference type="Pfam" id="PF00817">
    <property type="entry name" value="IMS"/>
    <property type="match status" value="1"/>
</dbReference>
<name>A0A4R2RKQ6_9FIRM</name>
<sequence>MAQPIPTILLADMNTFYASVEIAHNPTLRGKPVLVCGDPERRHGIILAASREAKACGVKTAMTVGEAIACCPRAVCVRPRMATYIKAAQKIRQIAQTISPVVEPYSIDELFMDVSRMEKIWPSPEAAAQAFQRRVMDEVGVPCSVGIGSNKFMAKMACDIEAKKKASGVALWNDADIPVKLHPLPLREMFMVGSKMERHFKNMGLLTIGDLARYPLRFLQHRFGRNGLMYHQLAWGKDDSLIFHQLGLVKDDGWR</sequence>